<dbReference type="RefSeq" id="YP_006234424.1">
    <property type="nucleotide sequence ID" value="NC_017758.1"/>
</dbReference>
<comment type="similarity">
    <text evidence="3 10">Belongs to the complex I subunit 1 family.</text>
</comment>
<evidence type="ECO:0000313" key="13">
    <source>
        <dbReference type="EMBL" id="AET63071.1"/>
    </source>
</evidence>
<evidence type="ECO:0000256" key="11">
    <source>
        <dbReference type="RuleBase" id="RU000473"/>
    </source>
</evidence>
<comment type="catalytic activity">
    <reaction evidence="11">
        <text>a ubiquinone + NADH + 5 H(+)(in) = a ubiquinol + NAD(+) + 4 H(+)(out)</text>
        <dbReference type="Rhea" id="RHEA:29091"/>
        <dbReference type="Rhea" id="RHEA-COMP:9565"/>
        <dbReference type="Rhea" id="RHEA-COMP:9566"/>
        <dbReference type="ChEBI" id="CHEBI:15378"/>
        <dbReference type="ChEBI" id="CHEBI:16389"/>
        <dbReference type="ChEBI" id="CHEBI:17976"/>
        <dbReference type="ChEBI" id="CHEBI:57540"/>
        <dbReference type="ChEBI" id="CHEBI:57945"/>
        <dbReference type="EC" id="7.1.1.2"/>
    </reaction>
</comment>
<feature type="transmembrane region" description="Helical" evidence="12">
    <location>
        <begin position="96"/>
        <end position="119"/>
    </location>
</feature>
<keyword evidence="9 12" id="KW-0472">Membrane</keyword>
<accession>H9M754</accession>
<keyword evidence="5" id="KW-0813">Transport</keyword>
<evidence type="ECO:0000256" key="10">
    <source>
        <dbReference type="RuleBase" id="RU000471"/>
    </source>
</evidence>
<evidence type="ECO:0000256" key="6">
    <source>
        <dbReference type="ARBA" id="ARBA00022692"/>
    </source>
</evidence>
<reference evidence="13" key="1">
    <citation type="journal article" date="2012" name="Mol. Phylogenet. Evol.">
        <title>Phylogenetic analysis of ticks (Acari: Ixodida) using mitochondrial genomes and nuclear rRNA genes indicates that the genus Amblyomma is polyphyletic.</title>
        <authorList>
            <person name="Burger T.D."/>
            <person name="Shao R."/>
            <person name="Beati L."/>
            <person name="Miller H."/>
            <person name="Barker S.C."/>
        </authorList>
    </citation>
    <scope>NUCLEOTIDE SEQUENCE</scope>
</reference>
<dbReference type="GO" id="GO:0008137">
    <property type="term" value="F:NADH dehydrogenase (ubiquinone) activity"/>
    <property type="evidence" value="ECO:0007669"/>
    <property type="project" value="UniProtKB-EC"/>
</dbReference>
<dbReference type="GO" id="GO:0003954">
    <property type="term" value="F:NADH dehydrogenase activity"/>
    <property type="evidence" value="ECO:0007669"/>
    <property type="project" value="TreeGrafter"/>
</dbReference>
<geneLocation type="mitochondrion" evidence="13"/>
<dbReference type="Pfam" id="PF00146">
    <property type="entry name" value="NADHdh"/>
    <property type="match status" value="1"/>
</dbReference>
<evidence type="ECO:0000256" key="2">
    <source>
        <dbReference type="ARBA" id="ARBA00004225"/>
    </source>
</evidence>
<evidence type="ECO:0000256" key="4">
    <source>
        <dbReference type="ARBA" id="ARBA00021009"/>
    </source>
</evidence>
<keyword evidence="8 11" id="KW-0830">Ubiquinone</keyword>
<protein>
    <recommendedName>
        <fullName evidence="4 11">NADH-ubiquinone oxidoreductase chain 1</fullName>
        <ecNumber evidence="11">7.1.1.2</ecNumber>
    </recommendedName>
</protein>
<evidence type="ECO:0000256" key="3">
    <source>
        <dbReference type="ARBA" id="ARBA00010535"/>
    </source>
</evidence>
<evidence type="ECO:0000256" key="7">
    <source>
        <dbReference type="ARBA" id="ARBA00022989"/>
    </source>
</evidence>
<dbReference type="PANTHER" id="PTHR11432">
    <property type="entry name" value="NADH DEHYDROGENASE SUBUNIT 1"/>
    <property type="match status" value="1"/>
</dbReference>
<evidence type="ECO:0000256" key="9">
    <source>
        <dbReference type="ARBA" id="ARBA00023136"/>
    </source>
</evidence>
<keyword evidence="11 13" id="KW-0496">Mitochondrion</keyword>
<dbReference type="EC" id="7.1.1.2" evidence="11"/>
<feature type="transmembrane region" description="Helical" evidence="12">
    <location>
        <begin position="140"/>
        <end position="161"/>
    </location>
</feature>
<sequence length="315" mass="37378">MLNFMIFFLILISILISIAFFTLLERKILGYIHIRKGPNKVGFMGMFQPMSDAIKLFTKEMNYMYYMNMIIYIISPIMSIMMMMLLWMMFYLKSKMIFLEMSFIFFLCISSMSAYSILLSGWSSNSKYSLIGSYRGFAQIISYEVSMAMLMMSLCFFPQSFNIKMLLMFQENFMIIYGFFFTLLIWMFICLAETNRTPFDLAESESELVSGFNIEYGSWLFAIIFIAEYGSIMFLSLFSNYLFMGFSKIMTMTLILMLLFIIVRGTFMRFRYDKLMIMAWKMILPSSIITFFLIFLLTSLYTNLFCINFWNYLNI</sequence>
<dbReference type="GO" id="GO:0005743">
    <property type="term" value="C:mitochondrial inner membrane"/>
    <property type="evidence" value="ECO:0007669"/>
    <property type="project" value="UniProtKB-SubCell"/>
</dbReference>
<feature type="transmembrane region" description="Helical" evidence="12">
    <location>
        <begin position="173"/>
        <end position="192"/>
    </location>
</feature>
<dbReference type="InterPro" id="IPR001694">
    <property type="entry name" value="NADH_UbQ_OxRdtase_su1/FPO"/>
</dbReference>
<dbReference type="EMBL" id="JN863729">
    <property type="protein sequence ID" value="AET63071.1"/>
    <property type="molecule type" value="Genomic_DNA"/>
</dbReference>
<comment type="function">
    <text evidence="1">Core subunit of the mitochondrial membrane respiratory chain NADH dehydrogenase (Complex I) that is believed to belong to the minimal assembly required for catalysis. Complex I functions in the transfer of electrons from NADH to the respiratory chain. The immediate electron acceptor for the enzyme is believed to be ubiquinone.</text>
</comment>
<dbReference type="GeneID" id="12354604"/>
<keyword evidence="7 12" id="KW-1133">Transmembrane helix</keyword>
<dbReference type="InterPro" id="IPR018086">
    <property type="entry name" value="NADH_UbQ_OxRdtase_su1_CS"/>
</dbReference>
<proteinExistence type="inferred from homology"/>
<gene>
    <name evidence="13" type="primary">ND1</name>
</gene>
<dbReference type="PANTHER" id="PTHR11432:SF3">
    <property type="entry name" value="NADH-UBIQUINONE OXIDOREDUCTASE CHAIN 1"/>
    <property type="match status" value="1"/>
</dbReference>
<keyword evidence="6 10" id="KW-0812">Transmembrane</keyword>
<evidence type="ECO:0000256" key="5">
    <source>
        <dbReference type="ARBA" id="ARBA00022448"/>
    </source>
</evidence>
<feature type="transmembrane region" description="Helical" evidence="12">
    <location>
        <begin position="249"/>
        <end position="267"/>
    </location>
</feature>
<dbReference type="AlphaFoldDB" id="H9M754"/>
<reference evidence="13" key="2">
    <citation type="journal article" date="2018" name="Zootaxa">
        <title>Two new genera of hard ticks, Robertsicus n. gen. and Archaeocroton n. gen., and the solution to the mystery of Hoogstraal's and Kaufman's "primitive" tick from the Carpathian Mountains.</title>
        <authorList>
            <person name="Barker S.C."/>
            <person name="Burger T.D."/>
        </authorList>
    </citation>
    <scope>NUCLEOTIDE SEQUENCE</scope>
</reference>
<evidence type="ECO:0000256" key="12">
    <source>
        <dbReference type="SAM" id="Phobius"/>
    </source>
</evidence>
<keyword evidence="10" id="KW-0520">NAD</keyword>
<organism evidence="13">
    <name type="scientific">Robertsicus elaphensis</name>
    <dbReference type="NCBI Taxonomy" id="2599317"/>
    <lineage>
        <taxon>Eukaryota</taxon>
        <taxon>Metazoa</taxon>
        <taxon>Ecdysozoa</taxon>
        <taxon>Arthropoda</taxon>
        <taxon>Chelicerata</taxon>
        <taxon>Arachnida</taxon>
        <taxon>Acari</taxon>
        <taxon>Parasitiformes</taxon>
        <taxon>Ixodida</taxon>
        <taxon>Ixodoidea</taxon>
        <taxon>Ixodidae</taxon>
        <taxon>Robertsicus</taxon>
    </lineage>
</organism>
<feature type="transmembrane region" description="Helical" evidence="12">
    <location>
        <begin position="6"/>
        <end position="24"/>
    </location>
</feature>
<dbReference type="CTD" id="4535"/>
<feature type="transmembrane region" description="Helical" evidence="12">
    <location>
        <begin position="288"/>
        <end position="310"/>
    </location>
</feature>
<feature type="transmembrane region" description="Helical" evidence="12">
    <location>
        <begin position="69"/>
        <end position="90"/>
    </location>
</feature>
<name>H9M754_9ACAR</name>
<evidence type="ECO:0000256" key="8">
    <source>
        <dbReference type="ARBA" id="ARBA00023075"/>
    </source>
</evidence>
<dbReference type="GO" id="GO:0009060">
    <property type="term" value="P:aerobic respiration"/>
    <property type="evidence" value="ECO:0007669"/>
    <property type="project" value="TreeGrafter"/>
</dbReference>
<evidence type="ECO:0000256" key="1">
    <source>
        <dbReference type="ARBA" id="ARBA00003257"/>
    </source>
</evidence>
<dbReference type="PROSITE" id="PS00668">
    <property type="entry name" value="COMPLEX1_ND1_2"/>
    <property type="match status" value="1"/>
</dbReference>
<dbReference type="PROSITE" id="PS00667">
    <property type="entry name" value="COMPLEX1_ND1_1"/>
    <property type="match status" value="1"/>
</dbReference>
<comment type="subcellular location">
    <subcellularLocation>
        <location evidence="10">Mitochondrion inner membrane</location>
        <topology evidence="10">Multi-pass membrane protein</topology>
    </subcellularLocation>
    <subcellularLocation>
        <location evidence="2">Mitochondrion membrane</location>
        <topology evidence="2">Multi-pass membrane protein</topology>
    </subcellularLocation>
</comment>
<feature type="transmembrane region" description="Helical" evidence="12">
    <location>
        <begin position="219"/>
        <end position="243"/>
    </location>
</feature>